<dbReference type="PROSITE" id="PS51257">
    <property type="entry name" value="PROKAR_LIPOPROTEIN"/>
    <property type="match status" value="1"/>
</dbReference>
<evidence type="ECO:0000256" key="1">
    <source>
        <dbReference type="ARBA" id="ARBA00009477"/>
    </source>
</evidence>
<keyword evidence="5" id="KW-1185">Reference proteome</keyword>
<organism evidence="4 5">
    <name type="scientific">Myxococcus llanfairpwllgwyngyllgogerychwyrndrobwllllantysiliogogogochensis</name>
    <dbReference type="NCBI Taxonomy" id="2590453"/>
    <lineage>
        <taxon>Bacteria</taxon>
        <taxon>Pseudomonadati</taxon>
        <taxon>Myxococcota</taxon>
        <taxon>Myxococcia</taxon>
        <taxon>Myxococcales</taxon>
        <taxon>Cystobacterineae</taxon>
        <taxon>Myxococcaceae</taxon>
        <taxon>Myxococcus</taxon>
    </lineage>
</organism>
<dbReference type="GO" id="GO:1990281">
    <property type="term" value="C:efflux pump complex"/>
    <property type="evidence" value="ECO:0007669"/>
    <property type="project" value="TreeGrafter"/>
</dbReference>
<dbReference type="EMBL" id="VIFM01000185">
    <property type="protein sequence ID" value="TQF11504.1"/>
    <property type="molecule type" value="Genomic_DNA"/>
</dbReference>
<sequence>MVRAPSLTLSAAWMSGFAILVVGLLSLVGCSRPATAAPGPASSGEAPVQVRSVPVVAEEVTRPVRASGVLAAKQELRLSFKLGGIVRQVAVDEGRSVTRGQVLAALDPSEIGPQVAQAREGRDKAARDLERAKQLHEAQVATRAQLQDATTAFEVADAAWSAAAFNQRQATLVAPSNGRILRRLVEPGEVVSPGQALFQFASEDGGWVVRVGLTDRDVVRVREGDAAEVSLDAYPGRTFLARVSEIASAATPGLGTAEVELELRLPKEVPARVAGADERGGAEPSPRLLSGLSAKARVLPSERQTVRFIPVEALLEGDGDVASVFIVNPDGRSARRQRVRVAFLSNEDGRAALSEGPDVGAHVVTDGVAFLRDGQAVAVVEAR</sequence>
<dbReference type="InterPro" id="IPR006143">
    <property type="entry name" value="RND_pump_MFP"/>
</dbReference>
<feature type="domain" description="CzcB-like barrel-sandwich hybrid" evidence="3">
    <location>
        <begin position="80"/>
        <end position="201"/>
    </location>
</feature>
<comment type="similarity">
    <text evidence="1">Belongs to the membrane fusion protein (MFP) (TC 8.A.1) family.</text>
</comment>
<dbReference type="PANTHER" id="PTHR30469">
    <property type="entry name" value="MULTIDRUG RESISTANCE PROTEIN MDTA"/>
    <property type="match status" value="1"/>
</dbReference>
<dbReference type="Gene3D" id="2.40.50.100">
    <property type="match status" value="1"/>
</dbReference>
<dbReference type="GO" id="GO:0015562">
    <property type="term" value="F:efflux transmembrane transporter activity"/>
    <property type="evidence" value="ECO:0007669"/>
    <property type="project" value="TreeGrafter"/>
</dbReference>
<dbReference type="InterPro" id="IPR058792">
    <property type="entry name" value="Beta-barrel_RND_2"/>
</dbReference>
<dbReference type="InterPro" id="IPR058647">
    <property type="entry name" value="BSH_CzcB-like"/>
</dbReference>
<evidence type="ECO:0000313" key="5">
    <source>
        <dbReference type="Proteomes" id="UP000315369"/>
    </source>
</evidence>
<gene>
    <name evidence="4" type="ORF">FJV41_33925</name>
</gene>
<dbReference type="Pfam" id="PF25973">
    <property type="entry name" value="BSH_CzcB"/>
    <property type="match status" value="1"/>
</dbReference>
<dbReference type="Gene3D" id="2.40.420.20">
    <property type="match status" value="1"/>
</dbReference>
<feature type="domain" description="CusB-like beta-barrel" evidence="2">
    <location>
        <begin position="213"/>
        <end position="264"/>
    </location>
</feature>
<comment type="caution">
    <text evidence="4">The sequence shown here is derived from an EMBL/GenBank/DDBJ whole genome shotgun (WGS) entry which is preliminary data.</text>
</comment>
<reference evidence="4 5" key="1">
    <citation type="submission" date="2019-06" db="EMBL/GenBank/DDBJ databases">
        <authorList>
            <person name="Livingstone P."/>
            <person name="Whitworth D."/>
        </authorList>
    </citation>
    <scope>NUCLEOTIDE SEQUENCE [LARGE SCALE GENOMIC DNA]</scope>
    <source>
        <strain evidence="4 5">AM401</strain>
    </source>
</reference>
<evidence type="ECO:0000259" key="3">
    <source>
        <dbReference type="Pfam" id="PF25973"/>
    </source>
</evidence>
<dbReference type="OrthoDB" id="9784484at2"/>
<name>A0A540WSX8_9BACT</name>
<proteinExistence type="inferred from homology"/>
<dbReference type="PANTHER" id="PTHR30469:SF38">
    <property type="entry name" value="HLYD FAMILY SECRETION PROTEIN"/>
    <property type="match status" value="1"/>
</dbReference>
<accession>A0A540WSX8</accession>
<dbReference type="RefSeq" id="WP_141646746.1">
    <property type="nucleotide sequence ID" value="NZ_VIFM01000185.1"/>
</dbReference>
<dbReference type="SUPFAM" id="SSF111369">
    <property type="entry name" value="HlyD-like secretion proteins"/>
    <property type="match status" value="1"/>
</dbReference>
<dbReference type="AlphaFoldDB" id="A0A540WSX8"/>
<dbReference type="Pfam" id="PF25954">
    <property type="entry name" value="Beta-barrel_RND_2"/>
    <property type="match status" value="1"/>
</dbReference>
<protein>
    <submittedName>
        <fullName evidence="4">Efflux RND transporter periplasmic adaptor subunit</fullName>
    </submittedName>
</protein>
<dbReference type="NCBIfam" id="TIGR01730">
    <property type="entry name" value="RND_mfp"/>
    <property type="match status" value="1"/>
</dbReference>
<dbReference type="Gene3D" id="2.40.30.170">
    <property type="match status" value="1"/>
</dbReference>
<evidence type="ECO:0000313" key="4">
    <source>
        <dbReference type="EMBL" id="TQF11504.1"/>
    </source>
</evidence>
<dbReference type="Proteomes" id="UP000315369">
    <property type="component" value="Unassembled WGS sequence"/>
</dbReference>
<evidence type="ECO:0000259" key="2">
    <source>
        <dbReference type="Pfam" id="PF25954"/>
    </source>
</evidence>